<dbReference type="SUPFAM" id="SSF51316">
    <property type="entry name" value="Mss4-like"/>
    <property type="match status" value="1"/>
</dbReference>
<feature type="region of interest" description="Disordered" evidence="4">
    <location>
        <begin position="125"/>
        <end position="152"/>
    </location>
</feature>
<accession>A0ABT0CEL9</accession>
<keyword evidence="3" id="KW-0862">Zinc</keyword>
<dbReference type="Gene3D" id="2.170.150.70">
    <property type="match status" value="1"/>
</dbReference>
<gene>
    <name evidence="6" type="ORF">JX360_15110</name>
</gene>
<evidence type="ECO:0000313" key="7">
    <source>
        <dbReference type="Proteomes" id="UP000830835"/>
    </source>
</evidence>
<evidence type="ECO:0000259" key="5">
    <source>
        <dbReference type="PROSITE" id="PS51891"/>
    </source>
</evidence>
<dbReference type="PANTHER" id="PTHR28620:SF1">
    <property type="entry name" value="CENP-V_GFA DOMAIN-CONTAINING PROTEIN"/>
    <property type="match status" value="1"/>
</dbReference>
<dbReference type="InterPro" id="IPR006913">
    <property type="entry name" value="CENP-V/GFA"/>
</dbReference>
<sequence length="152" mass="17363">MAKQRYEGSCHCGQIRFVVEGDLDTATLCNCSICTKKGFIHLIVPPEAFQLLSGQTELATYSFNTHVAKHHFCRVCGMHPFYIPRSDPDKIDVNVRCLDGIPLENYQFPTFNGRDWEQAIEGKVSWRDESRPSRDSDPIPIAKMTQKTLKRD</sequence>
<dbReference type="PANTHER" id="PTHR28620">
    <property type="entry name" value="CENTROMERE PROTEIN V"/>
    <property type="match status" value="1"/>
</dbReference>
<evidence type="ECO:0000256" key="2">
    <source>
        <dbReference type="ARBA" id="ARBA00022723"/>
    </source>
</evidence>
<protein>
    <submittedName>
        <fullName evidence="6">GFA family protein</fullName>
    </submittedName>
</protein>
<organism evidence="6 7">
    <name type="scientific">Thermostichus vulcanus str. 'Rupite'</name>
    <dbReference type="NCBI Taxonomy" id="2813851"/>
    <lineage>
        <taxon>Bacteria</taxon>
        <taxon>Bacillati</taxon>
        <taxon>Cyanobacteriota</taxon>
        <taxon>Cyanophyceae</taxon>
        <taxon>Thermostichales</taxon>
        <taxon>Thermostichaceae</taxon>
        <taxon>Thermostichus</taxon>
    </lineage>
</organism>
<comment type="similarity">
    <text evidence="1">Belongs to the Gfa family.</text>
</comment>
<feature type="compositionally biased region" description="Basic and acidic residues" evidence="4">
    <location>
        <begin position="125"/>
        <end position="137"/>
    </location>
</feature>
<evidence type="ECO:0000256" key="1">
    <source>
        <dbReference type="ARBA" id="ARBA00005495"/>
    </source>
</evidence>
<proteinExistence type="inferred from homology"/>
<dbReference type="PROSITE" id="PS51891">
    <property type="entry name" value="CENP_V_GFA"/>
    <property type="match status" value="1"/>
</dbReference>
<dbReference type="EMBL" id="JAFIRA010000051">
    <property type="protein sequence ID" value="MCJ2544216.1"/>
    <property type="molecule type" value="Genomic_DNA"/>
</dbReference>
<dbReference type="Proteomes" id="UP000830835">
    <property type="component" value="Unassembled WGS sequence"/>
</dbReference>
<dbReference type="Pfam" id="PF04828">
    <property type="entry name" value="GFA"/>
    <property type="match status" value="1"/>
</dbReference>
<reference evidence="6" key="1">
    <citation type="submission" date="2021-02" db="EMBL/GenBank/DDBJ databases">
        <title>The CRISPR/cas machinery reduction and long-range gene transfer in the hot spring cyanobacterium Synechococcus.</title>
        <authorList>
            <person name="Dvorak P."/>
            <person name="Jahodarova E."/>
            <person name="Hasler P."/>
            <person name="Poulickova A."/>
        </authorList>
    </citation>
    <scope>NUCLEOTIDE SEQUENCE</scope>
    <source>
        <strain evidence="6">Rupite</strain>
    </source>
</reference>
<feature type="domain" description="CENP-V/GFA" evidence="5">
    <location>
        <begin position="6"/>
        <end position="117"/>
    </location>
</feature>
<dbReference type="InterPro" id="IPR052355">
    <property type="entry name" value="CENP-V-like"/>
</dbReference>
<evidence type="ECO:0000256" key="4">
    <source>
        <dbReference type="SAM" id="MobiDB-lite"/>
    </source>
</evidence>
<evidence type="ECO:0000313" key="6">
    <source>
        <dbReference type="EMBL" id="MCJ2544216.1"/>
    </source>
</evidence>
<comment type="caution">
    <text evidence="6">The sequence shown here is derived from an EMBL/GenBank/DDBJ whole genome shotgun (WGS) entry which is preliminary data.</text>
</comment>
<keyword evidence="2" id="KW-0479">Metal-binding</keyword>
<dbReference type="InterPro" id="IPR011057">
    <property type="entry name" value="Mss4-like_sf"/>
</dbReference>
<evidence type="ECO:0000256" key="3">
    <source>
        <dbReference type="ARBA" id="ARBA00022833"/>
    </source>
</evidence>
<keyword evidence="7" id="KW-1185">Reference proteome</keyword>
<name>A0ABT0CEL9_THEVL</name>